<evidence type="ECO:0000313" key="3">
    <source>
        <dbReference type="Proteomes" id="UP001144805"/>
    </source>
</evidence>
<evidence type="ECO:0000313" key="2">
    <source>
        <dbReference type="EMBL" id="MCX5568165.1"/>
    </source>
</evidence>
<evidence type="ECO:0008006" key="4">
    <source>
        <dbReference type="Google" id="ProtNLM"/>
    </source>
</evidence>
<dbReference type="EMBL" id="JAPKNK010000001">
    <property type="protein sequence ID" value="MCX5568165.1"/>
    <property type="molecule type" value="Genomic_DNA"/>
</dbReference>
<feature type="region of interest" description="Disordered" evidence="1">
    <location>
        <begin position="132"/>
        <end position="158"/>
    </location>
</feature>
<proteinExistence type="predicted"/>
<comment type="caution">
    <text evidence="2">The sequence shown here is derived from an EMBL/GenBank/DDBJ whole genome shotgun (WGS) entry which is preliminary data.</text>
</comment>
<dbReference type="Proteomes" id="UP001144805">
    <property type="component" value="Unassembled WGS sequence"/>
</dbReference>
<name>A0A9X3E7M0_9HYPH</name>
<gene>
    <name evidence="2" type="ORF">OSH07_03065</name>
</gene>
<reference evidence="2" key="1">
    <citation type="submission" date="2022-11" db="EMBL/GenBank/DDBJ databases">
        <title>Biodiversity and phylogenetic relationships of bacteria.</title>
        <authorList>
            <person name="Machado R.A.R."/>
            <person name="Bhat A."/>
            <person name="Loulou A."/>
            <person name="Kallel S."/>
        </authorList>
    </citation>
    <scope>NUCLEOTIDE SEQUENCE</scope>
    <source>
        <strain evidence="2">K-TC2</strain>
    </source>
</reference>
<protein>
    <recommendedName>
        <fullName evidence="4">DUF1376 domain-containing protein</fullName>
    </recommendedName>
</protein>
<evidence type="ECO:0000256" key="1">
    <source>
        <dbReference type="SAM" id="MobiDB-lite"/>
    </source>
</evidence>
<dbReference type="AlphaFoldDB" id="A0A9X3E7M0"/>
<accession>A0A9X3E7M0</accession>
<dbReference type="RefSeq" id="WP_266337122.1">
    <property type="nucleotide sequence ID" value="NZ_JAPKNK010000001.1"/>
</dbReference>
<keyword evidence="3" id="KW-1185">Reference proteome</keyword>
<organism evidence="2 3">
    <name type="scientific">Kaistia nematophila</name>
    <dbReference type="NCBI Taxonomy" id="2994654"/>
    <lineage>
        <taxon>Bacteria</taxon>
        <taxon>Pseudomonadati</taxon>
        <taxon>Pseudomonadota</taxon>
        <taxon>Alphaproteobacteria</taxon>
        <taxon>Hyphomicrobiales</taxon>
        <taxon>Kaistiaceae</taxon>
        <taxon>Kaistia</taxon>
    </lineage>
</organism>
<sequence length="201" mass="21422">MSISAPEELAAATALTAEEYGACILLRLYQWEYGALPTDEDRLARIAHVATDRWPAVSAEIRSRFGPNWLHEVTQQAHEKASATRALLSKAGRKGGRTQGKAKPNASLASALATRQAVGLDTSQAVSLASAGLKPDALPRDGEASRSAQAGDQIPYPAISDPDAARVWLLERSVFPGDLDELQCLLMAGKLTPAILEPLAR</sequence>